<feature type="domain" description="Glycosyltransferase 2-like" evidence="5">
    <location>
        <begin position="9"/>
        <end position="172"/>
    </location>
</feature>
<dbReference type="Proteomes" id="UP001319104">
    <property type="component" value="Unassembled WGS sequence"/>
</dbReference>
<evidence type="ECO:0000256" key="1">
    <source>
        <dbReference type="ARBA" id="ARBA00006739"/>
    </source>
</evidence>
<organism evidence="6 7">
    <name type="scientific">Litoribacter ruber</name>
    <dbReference type="NCBI Taxonomy" id="702568"/>
    <lineage>
        <taxon>Bacteria</taxon>
        <taxon>Pseudomonadati</taxon>
        <taxon>Bacteroidota</taxon>
        <taxon>Cytophagia</taxon>
        <taxon>Cytophagales</taxon>
        <taxon>Cyclobacteriaceae</taxon>
        <taxon>Litoribacter</taxon>
    </lineage>
</organism>
<comment type="similarity">
    <text evidence="1">Belongs to the glycosyltransferase 2 family.</text>
</comment>
<dbReference type="SUPFAM" id="SSF53448">
    <property type="entry name" value="Nucleotide-diphospho-sugar transferases"/>
    <property type="match status" value="1"/>
</dbReference>
<evidence type="ECO:0000259" key="5">
    <source>
        <dbReference type="Pfam" id="PF00535"/>
    </source>
</evidence>
<keyword evidence="4" id="KW-0472">Membrane</keyword>
<dbReference type="InterPro" id="IPR001173">
    <property type="entry name" value="Glyco_trans_2-like"/>
</dbReference>
<dbReference type="Pfam" id="PF00535">
    <property type="entry name" value="Glycos_transf_2"/>
    <property type="match status" value="1"/>
</dbReference>
<dbReference type="GO" id="GO:0016757">
    <property type="term" value="F:glycosyltransferase activity"/>
    <property type="evidence" value="ECO:0007669"/>
    <property type="project" value="UniProtKB-KW"/>
</dbReference>
<dbReference type="AlphaFoldDB" id="A0AAP2G429"/>
<accession>A0AAP2G429</accession>
<dbReference type="RefSeq" id="WP_213944955.1">
    <property type="nucleotide sequence ID" value="NZ_JAHCMY010000003.1"/>
</dbReference>
<dbReference type="InterPro" id="IPR029044">
    <property type="entry name" value="Nucleotide-diphossugar_trans"/>
</dbReference>
<dbReference type="Gene3D" id="3.90.550.10">
    <property type="entry name" value="Spore Coat Polysaccharide Biosynthesis Protein SpsA, Chain A"/>
    <property type="match status" value="1"/>
</dbReference>
<reference evidence="6 7" key="1">
    <citation type="submission" date="2021-05" db="EMBL/GenBank/DDBJ databases">
        <authorList>
            <person name="Zhang Z.D."/>
            <person name="Osman G."/>
        </authorList>
    </citation>
    <scope>NUCLEOTIDE SEQUENCE [LARGE SCALE GENOMIC DNA]</scope>
    <source>
        <strain evidence="6 7">KCTC 32217</strain>
    </source>
</reference>
<keyword evidence="3 6" id="KW-0808">Transferase</keyword>
<keyword evidence="4" id="KW-0812">Transmembrane</keyword>
<dbReference type="EC" id="2.4.-.-" evidence="6"/>
<evidence type="ECO:0000256" key="4">
    <source>
        <dbReference type="SAM" id="Phobius"/>
    </source>
</evidence>
<dbReference type="PANTHER" id="PTHR43630">
    <property type="entry name" value="POLY-BETA-1,6-N-ACETYL-D-GLUCOSAMINE SYNTHASE"/>
    <property type="match status" value="1"/>
</dbReference>
<keyword evidence="4" id="KW-1133">Transmembrane helix</keyword>
<protein>
    <submittedName>
        <fullName evidence="6">Glycosyltransferase</fullName>
        <ecNumber evidence="6">2.4.-.-</ecNumber>
    </submittedName>
</protein>
<feature type="transmembrane region" description="Helical" evidence="4">
    <location>
        <begin position="272"/>
        <end position="289"/>
    </location>
</feature>
<name>A0AAP2G429_9BACT</name>
<sequence length="345" mass="39104">MAARQKQTLIIPIRDEWSNLPGLLQSLEQNDPSEVLFVDDGSIDGGPEFILDEIKRRKLANWRVLKSEGVGKKAAVSLGVTLASNEIILVTDADCQLPKGWAERMTAQFQNPLVKMVCGPVLSCDSKGLLGRFELGEWCSILMVTNYGFSESRPIMCSAANMGYRKSVFQEVGGYEGNENYLSGDDEFLLKKITEKYGAEAICWKPEKEFLVRTNPVPSLGALLNQRARWASKWGVGKTWGEKLPPMIWAVFSAILLVSFPLLFSKSEYSRYFFVIWIFKGLADCYYLGRVLNHYLPYLPKATLLIASAFHPVYTLLIVWKVLFTTLYWKGRRIISHVKDEKQHV</sequence>
<proteinExistence type="inferred from homology"/>
<keyword evidence="2 6" id="KW-0328">Glycosyltransferase</keyword>
<evidence type="ECO:0000313" key="6">
    <source>
        <dbReference type="EMBL" id="MBS9524105.1"/>
    </source>
</evidence>
<gene>
    <name evidence="6" type="ORF">KI659_08775</name>
</gene>
<comment type="caution">
    <text evidence="6">The sequence shown here is derived from an EMBL/GenBank/DDBJ whole genome shotgun (WGS) entry which is preliminary data.</text>
</comment>
<dbReference type="EMBL" id="JAHCMY010000003">
    <property type="protein sequence ID" value="MBS9524105.1"/>
    <property type="molecule type" value="Genomic_DNA"/>
</dbReference>
<dbReference type="PANTHER" id="PTHR43630:SF1">
    <property type="entry name" value="POLY-BETA-1,6-N-ACETYL-D-GLUCOSAMINE SYNTHASE"/>
    <property type="match status" value="1"/>
</dbReference>
<evidence type="ECO:0000256" key="2">
    <source>
        <dbReference type="ARBA" id="ARBA00022676"/>
    </source>
</evidence>
<feature type="transmembrane region" description="Helical" evidence="4">
    <location>
        <begin position="309"/>
        <end position="329"/>
    </location>
</feature>
<evidence type="ECO:0000313" key="7">
    <source>
        <dbReference type="Proteomes" id="UP001319104"/>
    </source>
</evidence>
<feature type="transmembrane region" description="Helical" evidence="4">
    <location>
        <begin position="247"/>
        <end position="265"/>
    </location>
</feature>
<keyword evidence="7" id="KW-1185">Reference proteome</keyword>
<evidence type="ECO:0000256" key="3">
    <source>
        <dbReference type="ARBA" id="ARBA00022679"/>
    </source>
</evidence>